<keyword evidence="4" id="KW-1185">Reference proteome</keyword>
<dbReference type="Gene3D" id="1.20.58.390">
    <property type="entry name" value="Neurotransmitter-gated ion-channel transmembrane domain"/>
    <property type="match status" value="1"/>
</dbReference>
<dbReference type="AlphaFoldDB" id="A0A4Z2IGU3"/>
<evidence type="ECO:0000313" key="3">
    <source>
        <dbReference type="EMBL" id="TNN77176.1"/>
    </source>
</evidence>
<dbReference type="InterPro" id="IPR038050">
    <property type="entry name" value="Neuro_actylchol_rec"/>
</dbReference>
<keyword evidence="3" id="KW-0675">Receptor</keyword>
<feature type="transmembrane region" description="Helical" evidence="1">
    <location>
        <begin position="110"/>
        <end position="132"/>
    </location>
</feature>
<dbReference type="FunFam" id="1.20.58.390:FF:000051">
    <property type="entry name" value="Cholinergic receptor, nicotinic, alpha 6"/>
    <property type="match status" value="1"/>
</dbReference>
<dbReference type="InterPro" id="IPR036719">
    <property type="entry name" value="Neuro-gated_channel_TM_sf"/>
</dbReference>
<dbReference type="GO" id="GO:0016020">
    <property type="term" value="C:membrane"/>
    <property type="evidence" value="ECO:0007669"/>
    <property type="project" value="InterPro"/>
</dbReference>
<dbReference type="SUPFAM" id="SSF90112">
    <property type="entry name" value="Neurotransmitter-gated ion-channel transmembrane pore"/>
    <property type="match status" value="1"/>
</dbReference>
<dbReference type="Pfam" id="PF02932">
    <property type="entry name" value="Neur_chan_memb"/>
    <property type="match status" value="1"/>
</dbReference>
<comment type="caution">
    <text evidence="3">The sequence shown here is derived from an EMBL/GenBank/DDBJ whole genome shotgun (WGS) entry which is preliminary data.</text>
</comment>
<protein>
    <submittedName>
        <fullName evidence="3">Neuronal acetylcholine receptor subunit alpha-3</fullName>
    </submittedName>
</protein>
<sequence>MYSKQVGGGSLNCLEFGDNKFSSVDGCTGKKCPCPCKHGKETPETPDVGTITRQLSPQSINTVVAFSEVSPEIKQAIDSVKYIAENMRSRNKAKEVEDDWKYVAMVIDRIFLWVFVTVCVLGTVGLFFQPLLSFFS</sequence>
<evidence type="ECO:0000313" key="4">
    <source>
        <dbReference type="Proteomes" id="UP000314294"/>
    </source>
</evidence>
<dbReference type="OrthoDB" id="5975154at2759"/>
<keyword evidence="1" id="KW-1133">Transmembrane helix</keyword>
<dbReference type="GO" id="GO:0006811">
    <property type="term" value="P:monoatomic ion transport"/>
    <property type="evidence" value="ECO:0007669"/>
    <property type="project" value="InterPro"/>
</dbReference>
<reference evidence="3 4" key="1">
    <citation type="submission" date="2019-03" db="EMBL/GenBank/DDBJ databases">
        <title>First draft genome of Liparis tanakae, snailfish: a comprehensive survey of snailfish specific genes.</title>
        <authorList>
            <person name="Kim W."/>
            <person name="Song I."/>
            <person name="Jeong J.-H."/>
            <person name="Kim D."/>
            <person name="Kim S."/>
            <person name="Ryu S."/>
            <person name="Song J.Y."/>
            <person name="Lee S.K."/>
        </authorList>
    </citation>
    <scope>NUCLEOTIDE SEQUENCE [LARGE SCALE GENOMIC DNA]</scope>
    <source>
        <tissue evidence="3">Muscle</tissue>
    </source>
</reference>
<dbReference type="InterPro" id="IPR006029">
    <property type="entry name" value="Neurotrans-gated_channel_TM"/>
</dbReference>
<accession>A0A4Z2IGU3</accession>
<name>A0A4Z2IGU3_9TELE</name>
<feature type="domain" description="Neurotransmitter-gated ion-channel transmembrane" evidence="2">
    <location>
        <begin position="36"/>
        <end position="127"/>
    </location>
</feature>
<dbReference type="Proteomes" id="UP000314294">
    <property type="component" value="Unassembled WGS sequence"/>
</dbReference>
<proteinExistence type="predicted"/>
<dbReference type="EMBL" id="SRLO01000086">
    <property type="protein sequence ID" value="TNN77176.1"/>
    <property type="molecule type" value="Genomic_DNA"/>
</dbReference>
<gene>
    <name evidence="3" type="primary">chrna3_0</name>
    <name evidence="3" type="ORF">EYF80_012645</name>
</gene>
<keyword evidence="1" id="KW-0472">Membrane</keyword>
<organism evidence="3 4">
    <name type="scientific">Liparis tanakae</name>
    <name type="common">Tanaka's snailfish</name>
    <dbReference type="NCBI Taxonomy" id="230148"/>
    <lineage>
        <taxon>Eukaryota</taxon>
        <taxon>Metazoa</taxon>
        <taxon>Chordata</taxon>
        <taxon>Craniata</taxon>
        <taxon>Vertebrata</taxon>
        <taxon>Euteleostomi</taxon>
        <taxon>Actinopterygii</taxon>
        <taxon>Neopterygii</taxon>
        <taxon>Teleostei</taxon>
        <taxon>Neoteleostei</taxon>
        <taxon>Acanthomorphata</taxon>
        <taxon>Eupercaria</taxon>
        <taxon>Perciformes</taxon>
        <taxon>Cottioidei</taxon>
        <taxon>Cottales</taxon>
        <taxon>Liparidae</taxon>
        <taxon>Liparis</taxon>
    </lineage>
</organism>
<evidence type="ECO:0000256" key="1">
    <source>
        <dbReference type="SAM" id="Phobius"/>
    </source>
</evidence>
<evidence type="ECO:0000259" key="2">
    <source>
        <dbReference type="Pfam" id="PF02932"/>
    </source>
</evidence>
<keyword evidence="1" id="KW-0812">Transmembrane</keyword>